<sequence>MVNSLCHAFVRRQGSGVPFYPSPFSTIEESYFILAFSAIGIIWTKAFCAFKKQFHLKEKRDADPTPS</sequence>
<proteinExistence type="predicted"/>
<name>A0ABT1RBY6_9HYPH</name>
<dbReference type="RefSeq" id="WP_256119332.1">
    <property type="nucleotide sequence ID" value="NZ_WHSB02000008.1"/>
</dbReference>
<comment type="caution">
    <text evidence="2">The sequence shown here is derived from an EMBL/GenBank/DDBJ whole genome shotgun (WGS) entry which is preliminary data.</text>
</comment>
<keyword evidence="1" id="KW-0812">Transmembrane</keyword>
<organism evidence="2 3">
    <name type="scientific">Shinella lacus</name>
    <dbReference type="NCBI Taxonomy" id="2654216"/>
    <lineage>
        <taxon>Bacteria</taxon>
        <taxon>Pseudomonadati</taxon>
        <taxon>Pseudomonadota</taxon>
        <taxon>Alphaproteobacteria</taxon>
        <taxon>Hyphomicrobiales</taxon>
        <taxon>Rhizobiaceae</taxon>
        <taxon>Shinella</taxon>
    </lineage>
</organism>
<feature type="transmembrane region" description="Helical" evidence="1">
    <location>
        <begin position="31"/>
        <end position="50"/>
    </location>
</feature>
<protein>
    <submittedName>
        <fullName evidence="2">Uncharacterized protein</fullName>
    </submittedName>
</protein>
<evidence type="ECO:0000313" key="2">
    <source>
        <dbReference type="EMBL" id="MCQ4632708.1"/>
    </source>
</evidence>
<dbReference type="EMBL" id="WHSB02000008">
    <property type="protein sequence ID" value="MCQ4632708.1"/>
    <property type="molecule type" value="Genomic_DNA"/>
</dbReference>
<keyword evidence="1" id="KW-1133">Transmembrane helix</keyword>
<dbReference type="Proteomes" id="UP000996601">
    <property type="component" value="Unassembled WGS sequence"/>
</dbReference>
<accession>A0ABT1RBY6</accession>
<reference evidence="2" key="1">
    <citation type="submission" date="2021-07" db="EMBL/GenBank/DDBJ databases">
        <title>Shinella sp. nov., a novel member of the genus Shinella from water.</title>
        <authorList>
            <person name="Deng Y."/>
        </authorList>
    </citation>
    <scope>NUCLEOTIDE SEQUENCE</scope>
    <source>
        <strain evidence="2">CPCC 100929</strain>
    </source>
</reference>
<gene>
    <name evidence="2" type="ORF">GB927_021885</name>
</gene>
<evidence type="ECO:0000256" key="1">
    <source>
        <dbReference type="SAM" id="Phobius"/>
    </source>
</evidence>
<evidence type="ECO:0000313" key="3">
    <source>
        <dbReference type="Proteomes" id="UP000996601"/>
    </source>
</evidence>
<keyword evidence="3" id="KW-1185">Reference proteome</keyword>
<keyword evidence="1" id="KW-0472">Membrane</keyword>